<feature type="region of interest" description="Disordered" evidence="1">
    <location>
        <begin position="293"/>
        <end position="330"/>
    </location>
</feature>
<gene>
    <name evidence="3" type="ORF">BDD14_4960</name>
</gene>
<dbReference type="GO" id="GO:0016787">
    <property type="term" value="F:hydrolase activity"/>
    <property type="evidence" value="ECO:0007669"/>
    <property type="project" value="InterPro"/>
</dbReference>
<feature type="compositionally biased region" description="Low complexity" evidence="1">
    <location>
        <begin position="293"/>
        <end position="307"/>
    </location>
</feature>
<dbReference type="InterPro" id="IPR002925">
    <property type="entry name" value="Dienelactn_hydro"/>
</dbReference>
<dbReference type="Pfam" id="PF01738">
    <property type="entry name" value="DLH"/>
    <property type="match status" value="1"/>
</dbReference>
<organism evidence="3 4">
    <name type="scientific">Edaphobacter modestus</name>
    <dbReference type="NCBI Taxonomy" id="388466"/>
    <lineage>
        <taxon>Bacteria</taxon>
        <taxon>Pseudomonadati</taxon>
        <taxon>Acidobacteriota</taxon>
        <taxon>Terriglobia</taxon>
        <taxon>Terriglobales</taxon>
        <taxon>Acidobacteriaceae</taxon>
        <taxon>Edaphobacter</taxon>
    </lineage>
</organism>
<dbReference type="Proteomes" id="UP000292958">
    <property type="component" value="Unassembled WGS sequence"/>
</dbReference>
<reference evidence="3 4" key="1">
    <citation type="submission" date="2019-02" db="EMBL/GenBank/DDBJ databases">
        <title>Genomic Encyclopedia of Archaeal and Bacterial Type Strains, Phase II (KMG-II): from individual species to whole genera.</title>
        <authorList>
            <person name="Goeker M."/>
        </authorList>
    </citation>
    <scope>NUCLEOTIDE SEQUENCE [LARGE SCALE GENOMIC DNA]</scope>
    <source>
        <strain evidence="3 4">DSM 18101</strain>
    </source>
</reference>
<accession>A0A4Q7Z185</accession>
<evidence type="ECO:0000259" key="2">
    <source>
        <dbReference type="Pfam" id="PF01738"/>
    </source>
</evidence>
<dbReference type="RefSeq" id="WP_242618161.1">
    <property type="nucleotide sequence ID" value="NZ_SHKW01000001.1"/>
</dbReference>
<dbReference type="PANTHER" id="PTHR46623">
    <property type="entry name" value="CARBOXYMETHYLENEBUTENOLIDASE-RELATED"/>
    <property type="match status" value="1"/>
</dbReference>
<dbReference type="Gene3D" id="3.40.50.1820">
    <property type="entry name" value="alpha/beta hydrolase"/>
    <property type="match status" value="1"/>
</dbReference>
<keyword evidence="4" id="KW-1185">Reference proteome</keyword>
<proteinExistence type="predicted"/>
<dbReference type="InterPro" id="IPR029058">
    <property type="entry name" value="AB_hydrolase_fold"/>
</dbReference>
<dbReference type="SUPFAM" id="SSF53474">
    <property type="entry name" value="alpha/beta-Hydrolases"/>
    <property type="match status" value="1"/>
</dbReference>
<evidence type="ECO:0000313" key="4">
    <source>
        <dbReference type="Proteomes" id="UP000292958"/>
    </source>
</evidence>
<feature type="domain" description="Dienelactone hydrolase" evidence="2">
    <location>
        <begin position="76"/>
        <end position="291"/>
    </location>
</feature>
<evidence type="ECO:0000313" key="3">
    <source>
        <dbReference type="EMBL" id="RZU43303.1"/>
    </source>
</evidence>
<name>A0A4Q7Z185_9BACT</name>
<feature type="compositionally biased region" description="Low complexity" evidence="1">
    <location>
        <begin position="314"/>
        <end position="330"/>
    </location>
</feature>
<comment type="caution">
    <text evidence="3">The sequence shown here is derived from an EMBL/GenBank/DDBJ whole genome shotgun (WGS) entry which is preliminary data.</text>
</comment>
<dbReference type="AlphaFoldDB" id="A0A4Q7Z185"/>
<protein>
    <submittedName>
        <fullName evidence="3">Carboxymethylenebutenolidase</fullName>
    </submittedName>
</protein>
<dbReference type="PANTHER" id="PTHR46623:SF6">
    <property type="entry name" value="ALPHA_BETA-HYDROLASES SUPERFAMILY PROTEIN"/>
    <property type="match status" value="1"/>
</dbReference>
<evidence type="ECO:0000256" key="1">
    <source>
        <dbReference type="SAM" id="MobiDB-lite"/>
    </source>
</evidence>
<dbReference type="EMBL" id="SHKW01000001">
    <property type="protein sequence ID" value="RZU43303.1"/>
    <property type="molecule type" value="Genomic_DNA"/>
</dbReference>
<sequence>MLPLPRGQDFYIFPIVEENIRAYTPPMRRATLSLITLVVFFASLSASAQDWAKTRLDASPRHREYVTLKHGDRSLQAFVVYPEVSGKAPVVVLIHEIFGLADWVKEMADELAAAGYIVVAPDLLSGSGPNGGGTDSYPGMDAITKAVSGLNPDIVNADLDAAADYGRKLPASNGTVVSVGFCWGGGKSFAFAAHRKDLTAAFVFYGPPPSEFASIVAPVYGFYAGNDARIGATLPATIEGMKAAGKKFDPVTYNGAGHGFMRAGEDPANNNPANKVARDQAFTRLTSLLKSLPASHSSTAAPSSAKPSSRDAKSTAAAASCHSEAATATM</sequence>
<dbReference type="InterPro" id="IPR051049">
    <property type="entry name" value="Dienelactone_hydrolase-like"/>
</dbReference>